<dbReference type="PANTHER" id="PTHR11040">
    <property type="entry name" value="ZINC/IRON TRANSPORTER"/>
    <property type="match status" value="1"/>
</dbReference>
<organism evidence="6 7">
    <name type="scientific">Aphanomyces astaci</name>
    <name type="common">Crayfish plague agent</name>
    <dbReference type="NCBI Taxonomy" id="112090"/>
    <lineage>
        <taxon>Eukaryota</taxon>
        <taxon>Sar</taxon>
        <taxon>Stramenopiles</taxon>
        <taxon>Oomycota</taxon>
        <taxon>Saprolegniomycetes</taxon>
        <taxon>Saprolegniales</taxon>
        <taxon>Verrucalvaceae</taxon>
        <taxon>Aphanomyces</taxon>
    </lineage>
</organism>
<dbReference type="AlphaFoldDB" id="A0A397BUW2"/>
<feature type="transmembrane region" description="Helical" evidence="5">
    <location>
        <begin position="12"/>
        <end position="31"/>
    </location>
</feature>
<feature type="transmembrane region" description="Helical" evidence="5">
    <location>
        <begin position="271"/>
        <end position="289"/>
    </location>
</feature>
<comment type="subcellular location">
    <subcellularLocation>
        <location evidence="1">Membrane</location>
        <topology evidence="1">Multi-pass membrane protein</topology>
    </subcellularLocation>
</comment>
<evidence type="ECO:0000256" key="1">
    <source>
        <dbReference type="ARBA" id="ARBA00004141"/>
    </source>
</evidence>
<comment type="caution">
    <text evidence="6">The sequence shown here is derived from an EMBL/GenBank/DDBJ whole genome shotgun (WGS) entry which is preliminary data.</text>
</comment>
<feature type="transmembrane region" description="Helical" evidence="5">
    <location>
        <begin position="178"/>
        <end position="199"/>
    </location>
</feature>
<protein>
    <submittedName>
        <fullName evidence="6">Uncharacterized protein</fullName>
    </submittedName>
</protein>
<dbReference type="Proteomes" id="UP000266239">
    <property type="component" value="Unassembled WGS sequence"/>
</dbReference>
<dbReference type="GO" id="GO:0016020">
    <property type="term" value="C:membrane"/>
    <property type="evidence" value="ECO:0007669"/>
    <property type="project" value="UniProtKB-SubCell"/>
</dbReference>
<dbReference type="Pfam" id="PF02535">
    <property type="entry name" value="Zip"/>
    <property type="match status" value="1"/>
</dbReference>
<accession>A0A397BUW2</accession>
<sequence>MVATGHNVGIAFALNIAAGLATCIGGSVVFSKSLVHLASPKSLSVALSLSAGVMLFISLVEIYGKSVEGFTAGLGEDNADGEYECDQTCQGNSWLAGTACFVTGFCIIYVMDWIVHKISPDFSDELDVADLQALEVAVDPTLPHFHATGTPITNSKLDDEKTIKFNAKSRHQLNRTGVLTAVAIAIHNLPEGVATYIAAMRDVRVGAVLAIGIALHNIPEGIAVATPVYFATDSRCKAFLWTFISALAEPLGGVLAWLVVGEGLNPVVEGVMFGIVTGMMVTISIKELIPTAVKYWPQGSVVTVAIFGGMLIMATSLILFAYAGV</sequence>
<evidence type="ECO:0000256" key="4">
    <source>
        <dbReference type="ARBA" id="ARBA00023136"/>
    </source>
</evidence>
<evidence type="ECO:0000313" key="7">
    <source>
        <dbReference type="Proteomes" id="UP000266239"/>
    </source>
</evidence>
<feature type="transmembrane region" description="Helical" evidence="5">
    <location>
        <begin position="301"/>
        <end position="323"/>
    </location>
</feature>
<evidence type="ECO:0000256" key="3">
    <source>
        <dbReference type="ARBA" id="ARBA00022989"/>
    </source>
</evidence>
<evidence type="ECO:0000313" key="6">
    <source>
        <dbReference type="EMBL" id="RHY27298.1"/>
    </source>
</evidence>
<dbReference type="GO" id="GO:0005385">
    <property type="term" value="F:zinc ion transmembrane transporter activity"/>
    <property type="evidence" value="ECO:0007669"/>
    <property type="project" value="TreeGrafter"/>
</dbReference>
<name>A0A397BUW2_APHAT</name>
<keyword evidence="4 5" id="KW-0472">Membrane</keyword>
<feature type="transmembrane region" description="Helical" evidence="5">
    <location>
        <begin position="205"/>
        <end position="231"/>
    </location>
</feature>
<feature type="transmembrane region" description="Helical" evidence="5">
    <location>
        <begin position="94"/>
        <end position="115"/>
    </location>
</feature>
<dbReference type="VEuPathDB" id="FungiDB:H257_02889"/>
<evidence type="ECO:0000256" key="2">
    <source>
        <dbReference type="ARBA" id="ARBA00022692"/>
    </source>
</evidence>
<dbReference type="InterPro" id="IPR003689">
    <property type="entry name" value="ZIP"/>
</dbReference>
<keyword evidence="3 5" id="KW-1133">Transmembrane helix</keyword>
<keyword evidence="2 5" id="KW-0812">Transmembrane</keyword>
<feature type="transmembrane region" description="Helical" evidence="5">
    <location>
        <begin position="43"/>
        <end position="64"/>
    </location>
</feature>
<dbReference type="EMBL" id="QUTA01002395">
    <property type="protein sequence ID" value="RHY27298.1"/>
    <property type="molecule type" value="Genomic_DNA"/>
</dbReference>
<evidence type="ECO:0000256" key="5">
    <source>
        <dbReference type="SAM" id="Phobius"/>
    </source>
</evidence>
<gene>
    <name evidence="6" type="ORF">DYB25_014282</name>
</gene>
<dbReference type="PANTHER" id="PTHR11040:SF210">
    <property type="entry name" value="ZINC-REGULATED TRANSPORTER 3"/>
    <property type="match status" value="1"/>
</dbReference>
<feature type="transmembrane region" description="Helical" evidence="5">
    <location>
        <begin position="238"/>
        <end position="259"/>
    </location>
</feature>
<proteinExistence type="predicted"/>
<reference evidence="6 7" key="1">
    <citation type="submission" date="2018-08" db="EMBL/GenBank/DDBJ databases">
        <title>Aphanomyces genome sequencing and annotation.</title>
        <authorList>
            <person name="Minardi D."/>
            <person name="Oidtmann B."/>
            <person name="Van Der Giezen M."/>
            <person name="Studholme D.J."/>
        </authorList>
    </citation>
    <scope>NUCLEOTIDE SEQUENCE [LARGE SCALE GENOMIC DNA]</scope>
    <source>
        <strain evidence="6 7">Yx</strain>
    </source>
</reference>